<dbReference type="AlphaFoldDB" id="A0A6P6WNK8"/>
<keyword evidence="1" id="KW-1133">Transmembrane helix</keyword>
<evidence type="ECO:0000313" key="2">
    <source>
        <dbReference type="Proteomes" id="UP001652660"/>
    </source>
</evidence>
<dbReference type="GeneID" id="113734479"/>
<proteinExistence type="predicted"/>
<evidence type="ECO:0000256" key="1">
    <source>
        <dbReference type="SAM" id="Phobius"/>
    </source>
</evidence>
<dbReference type="PANTHER" id="PTHR31170:SF17">
    <property type="match status" value="1"/>
</dbReference>
<dbReference type="InterPro" id="IPR004158">
    <property type="entry name" value="DUF247_pln"/>
</dbReference>
<reference evidence="3 4" key="2">
    <citation type="submission" date="2025-04" db="UniProtKB">
        <authorList>
            <consortium name="RefSeq"/>
        </authorList>
    </citation>
    <scope>IDENTIFICATION</scope>
    <source>
        <tissue evidence="3 4">Leaves</tissue>
    </source>
</reference>
<feature type="transmembrane region" description="Helical" evidence="1">
    <location>
        <begin position="395"/>
        <end position="419"/>
    </location>
</feature>
<sequence length="424" mass="48593">MQLSRSADVSITIQEKLKCVVASELGCNIFRIHSQLRKVNEKAYEPEIIAIGPYHRGKPDLSGMEEHKLVYLKSVLGQKIEKVATCVAAVKPLEEKARKCYAEPIALSSDEFVEMMLLDGCFIIQLLLKFKEKDLIDKTDPAFRLDWILNSLQRDLMLFENQLPFFILCKLYETIELPDQESGLIDLALNFFSDLLPGHGTARENGNPQDNIKHLLDLIHRNWSTSKLKPVKEMTRGTGDMALIRCSMELAEAGIKLEKIAQEDIFDIEFENGTLRIPTLAIEERTESFLRNLVAYEQYCGDDQINLVTDYVTFLGCLIKSEKDVTKLSHHGIIDNFVGESEVISEMFNKMIVCIVGPSRNFHYAEIFSRLNIHCDRRMNRWWAKLRRNYCNSPWGIISIIAASLLLLLTLLQTIFSILSWKNQ</sequence>
<gene>
    <name evidence="3 4" type="primary">LOC113734479</name>
</gene>
<dbReference type="Proteomes" id="UP001652660">
    <property type="component" value="Chromosome 3c"/>
</dbReference>
<dbReference type="PANTHER" id="PTHR31170">
    <property type="entry name" value="BNAC04G53230D PROTEIN"/>
    <property type="match status" value="1"/>
</dbReference>
<dbReference type="RefSeq" id="XP_027116850.1">
    <property type="nucleotide sequence ID" value="XM_027261049.1"/>
</dbReference>
<dbReference type="RefSeq" id="XP_027116849.1">
    <property type="nucleotide sequence ID" value="XM_027261048.1"/>
</dbReference>
<keyword evidence="2" id="KW-1185">Reference proteome</keyword>
<name>A0A6P6WNK8_COFAR</name>
<keyword evidence="1" id="KW-0812">Transmembrane</keyword>
<reference evidence="2" key="1">
    <citation type="journal article" date="2025" name="Foods">
        <title>Unveiling the Microbial Signatures of Arabica Coffee Cherries: Insights into Ripeness Specific Diversity, Functional Traits, and Implications for Quality and Safety.</title>
        <authorList>
            <consortium name="RefSeq"/>
            <person name="Tenea G.N."/>
            <person name="Cifuentes V."/>
            <person name="Reyes P."/>
            <person name="Cevallos-Vallejos M."/>
        </authorList>
    </citation>
    <scope>NUCLEOTIDE SEQUENCE [LARGE SCALE GENOMIC DNA]</scope>
</reference>
<dbReference type="OrthoDB" id="672127at2759"/>
<evidence type="ECO:0000313" key="4">
    <source>
        <dbReference type="RefSeq" id="XP_027116850.1"/>
    </source>
</evidence>
<organism evidence="2 4">
    <name type="scientific">Coffea arabica</name>
    <name type="common">Arabian coffee</name>
    <dbReference type="NCBI Taxonomy" id="13443"/>
    <lineage>
        <taxon>Eukaryota</taxon>
        <taxon>Viridiplantae</taxon>
        <taxon>Streptophyta</taxon>
        <taxon>Embryophyta</taxon>
        <taxon>Tracheophyta</taxon>
        <taxon>Spermatophyta</taxon>
        <taxon>Magnoliopsida</taxon>
        <taxon>eudicotyledons</taxon>
        <taxon>Gunneridae</taxon>
        <taxon>Pentapetalae</taxon>
        <taxon>asterids</taxon>
        <taxon>lamiids</taxon>
        <taxon>Gentianales</taxon>
        <taxon>Rubiaceae</taxon>
        <taxon>Ixoroideae</taxon>
        <taxon>Gardenieae complex</taxon>
        <taxon>Bertiereae - Coffeeae clade</taxon>
        <taxon>Coffeeae</taxon>
        <taxon>Coffea</taxon>
    </lineage>
</organism>
<evidence type="ECO:0000313" key="3">
    <source>
        <dbReference type="RefSeq" id="XP_027116849.1"/>
    </source>
</evidence>
<accession>A0A6P6WNK8</accession>
<protein>
    <submittedName>
        <fullName evidence="3 4">UPF0481 protein At3g47200-like isoform X1</fullName>
    </submittedName>
</protein>
<dbReference type="Pfam" id="PF03140">
    <property type="entry name" value="DUF247"/>
    <property type="match status" value="1"/>
</dbReference>
<keyword evidence="1" id="KW-0472">Membrane</keyword>